<comment type="subcellular location">
    <subcellularLocation>
        <location evidence="9">Nucleus</location>
    </subcellularLocation>
    <subcellularLocation>
        <location evidence="9">Chromosome</location>
    </subcellularLocation>
</comment>
<evidence type="ECO:0000256" key="9">
    <source>
        <dbReference type="RuleBase" id="RU364013"/>
    </source>
</evidence>
<evidence type="ECO:0000256" key="4">
    <source>
        <dbReference type="ARBA" id="ARBA00022763"/>
    </source>
</evidence>
<dbReference type="FunFam" id="2.30.29.150:FF:000001">
    <property type="entry name" value="Fact complex subunit ssrp1"/>
    <property type="match status" value="1"/>
</dbReference>
<keyword evidence="6 9" id="KW-0804">Transcription</keyword>
<feature type="domain" description="Histone chaperone RTT106/FACT complex subunit SPT16-like middle" evidence="11">
    <location>
        <begin position="267"/>
        <end position="368"/>
    </location>
</feature>
<dbReference type="SUPFAM" id="SSF50729">
    <property type="entry name" value="PH domain-like"/>
    <property type="match status" value="1"/>
</dbReference>
<dbReference type="InterPro" id="IPR013719">
    <property type="entry name" value="RTT106/SPT16-like_middle_dom"/>
</dbReference>
<dbReference type="EMBL" id="HBFD01002938">
    <property type="protein sequence ID" value="CAD8716518.1"/>
    <property type="molecule type" value="Transcribed_RNA"/>
</dbReference>
<dbReference type="Pfam" id="PF03531">
    <property type="entry name" value="SSrecog"/>
    <property type="match status" value="1"/>
</dbReference>
<feature type="compositionally biased region" description="Acidic residues" evidence="10">
    <location>
        <begin position="392"/>
        <end position="422"/>
    </location>
</feature>
<keyword evidence="3 9" id="KW-0235">DNA replication</keyword>
<dbReference type="GO" id="GO:0003677">
    <property type="term" value="F:DNA binding"/>
    <property type="evidence" value="ECO:0007669"/>
    <property type="project" value="InterPro"/>
</dbReference>
<dbReference type="Pfam" id="PF21103">
    <property type="entry name" value="PH1_SSRP1-like"/>
    <property type="match status" value="1"/>
</dbReference>
<sequence length="449" mass="50621">MTELSSEGVNFGKTEIIGSELHLISNRLEKPLFQLKLDSIASCVIPTNNKDEVELQFHDDPNTSSSTNRDDDTLIQITFHFPSNKQRAELLDEDNEEGIENSTSLAEQFQKEIIKIGVVPSLTGDIIVEFSKEQGNFITPRGKYALQMTSSYMYMQGAQYAYKIAYSDINSLFLLPKLDGGRMAFVIALEKPIRQGNQKYQYLVIETHKVPQTVTVNLSEEDIARDYDGQLQKEMNMPLCNLIAKIFKVLSQKTVYVPKHFVTSRGGHAVRCSLKANDGLLYPLAKSFIFINKPTVHIKFEDVELIDFKRMELNTTSATKNFDLVVSIKQSAVSANEPKDYTFSSIDRSDYSALFDYFSSKDLPVNKPPEVTKRAYADDDDDDVAGDRESLDSEEEDDDYVGGGDDDESDDDGSEDEDDDDEGNKSKSKKRTAKKDDANRIRKKSKSDD</sequence>
<dbReference type="InterPro" id="IPR050454">
    <property type="entry name" value="RTT106/SSRP1_HistChap/FACT"/>
</dbReference>
<name>A0A7S0SVU4_9STRA</name>
<dbReference type="InterPro" id="IPR048993">
    <property type="entry name" value="SSRP1-like_PH1"/>
</dbReference>
<organism evidence="12">
    <name type="scientific">Chromulina nebulosa</name>
    <dbReference type="NCBI Taxonomy" id="96789"/>
    <lineage>
        <taxon>Eukaryota</taxon>
        <taxon>Sar</taxon>
        <taxon>Stramenopiles</taxon>
        <taxon>Ochrophyta</taxon>
        <taxon>Chrysophyceae</taxon>
        <taxon>Chromulinales</taxon>
        <taxon>Chromulinaceae</taxon>
        <taxon>Chromulina</taxon>
    </lineage>
</organism>
<dbReference type="PRINTS" id="PR00887">
    <property type="entry name" value="SSRCOGNITION"/>
</dbReference>
<dbReference type="InterPro" id="IPR011993">
    <property type="entry name" value="PH-like_dom_sf"/>
</dbReference>
<dbReference type="GO" id="GO:0031491">
    <property type="term" value="F:nucleosome binding"/>
    <property type="evidence" value="ECO:0007669"/>
    <property type="project" value="TreeGrafter"/>
</dbReference>
<dbReference type="Gene3D" id="2.30.29.30">
    <property type="entry name" value="Pleckstrin-homology domain (PH domain)/Phosphotyrosine-binding domain (PTB)"/>
    <property type="match status" value="1"/>
</dbReference>
<dbReference type="InterPro" id="IPR000969">
    <property type="entry name" value="SSRP1/POB3"/>
</dbReference>
<dbReference type="CDD" id="cd13231">
    <property type="entry name" value="PH2_SSRP1-like"/>
    <property type="match status" value="1"/>
</dbReference>
<keyword evidence="4 9" id="KW-0227">DNA damage</keyword>
<dbReference type="InterPro" id="IPR024954">
    <property type="entry name" value="SSRP1_DD"/>
</dbReference>
<keyword evidence="5 9" id="KW-0805">Transcription regulation</keyword>
<dbReference type="AlphaFoldDB" id="A0A7S0SVU4"/>
<keyword evidence="2 9" id="KW-0158">Chromosome</keyword>
<dbReference type="Gene3D" id="2.30.29.220">
    <property type="entry name" value="Structure-specific recognition protein (SSRP1)"/>
    <property type="match status" value="1"/>
</dbReference>
<evidence type="ECO:0000256" key="10">
    <source>
        <dbReference type="SAM" id="MobiDB-lite"/>
    </source>
</evidence>
<dbReference type="InterPro" id="IPR038167">
    <property type="entry name" value="SSRP1_sf"/>
</dbReference>
<reference evidence="12" key="1">
    <citation type="submission" date="2021-01" db="EMBL/GenBank/DDBJ databases">
        <authorList>
            <person name="Corre E."/>
            <person name="Pelletier E."/>
            <person name="Niang G."/>
            <person name="Scheremetjew M."/>
            <person name="Finn R."/>
            <person name="Kale V."/>
            <person name="Holt S."/>
            <person name="Cochrane G."/>
            <person name="Meng A."/>
            <person name="Brown T."/>
            <person name="Cohen L."/>
        </authorList>
    </citation>
    <scope>NUCLEOTIDE SEQUENCE</scope>
    <source>
        <strain evidence="12">UTEXLB2642</strain>
    </source>
</reference>
<feature type="region of interest" description="Disordered" evidence="10">
    <location>
        <begin position="366"/>
        <end position="449"/>
    </location>
</feature>
<dbReference type="GO" id="GO:0006260">
    <property type="term" value="P:DNA replication"/>
    <property type="evidence" value="ECO:0007669"/>
    <property type="project" value="UniProtKB-KW"/>
</dbReference>
<evidence type="ECO:0000256" key="3">
    <source>
        <dbReference type="ARBA" id="ARBA00022705"/>
    </source>
</evidence>
<comment type="similarity">
    <text evidence="1 9">Belongs to the SSRP1 family.</text>
</comment>
<dbReference type="PANTHER" id="PTHR45849">
    <property type="entry name" value="FACT COMPLEX SUBUNIT SSRP1"/>
    <property type="match status" value="1"/>
</dbReference>
<feature type="compositionally biased region" description="Basic and acidic residues" evidence="10">
    <location>
        <begin position="434"/>
        <end position="449"/>
    </location>
</feature>
<evidence type="ECO:0000256" key="2">
    <source>
        <dbReference type="ARBA" id="ARBA00022454"/>
    </source>
</evidence>
<proteinExistence type="inferred from homology"/>
<evidence type="ECO:0000256" key="5">
    <source>
        <dbReference type="ARBA" id="ARBA00023015"/>
    </source>
</evidence>
<keyword evidence="7 9" id="KW-0234">DNA repair</keyword>
<comment type="function">
    <text evidence="9">Component of the FACT complex, a general chromatin factor that acts to reorganize nucleosomes. The FACT complex is involved in multiple processes that require DNA as a template such as mRNA elongation, DNA replication and DNA repair. During transcription elongation the FACT complex acts as a histone chaperone that both destabilizes and restores nucleosomal structure. It facilitates the passage of RNA polymerase II and transcription by promoting the dissociation of one histone H2A-H2B dimer from the nucleosome, then subsequently promotes the reestablishment of the nucleosome following the passage of RNA polymerase II.</text>
</comment>
<dbReference type="GO" id="GO:0042393">
    <property type="term" value="F:histone binding"/>
    <property type="evidence" value="ECO:0007669"/>
    <property type="project" value="TreeGrafter"/>
</dbReference>
<dbReference type="GO" id="GO:0006281">
    <property type="term" value="P:DNA repair"/>
    <property type="evidence" value="ECO:0007669"/>
    <property type="project" value="UniProtKB-KW"/>
</dbReference>
<keyword evidence="8 9" id="KW-0539">Nucleus</keyword>
<dbReference type="SMART" id="SM01287">
    <property type="entry name" value="Rtt106"/>
    <property type="match status" value="1"/>
</dbReference>
<protein>
    <recommendedName>
        <fullName evidence="9">FACT complex subunit SSRP1</fullName>
    </recommendedName>
</protein>
<evidence type="ECO:0000256" key="6">
    <source>
        <dbReference type="ARBA" id="ARBA00023163"/>
    </source>
</evidence>
<evidence type="ECO:0000256" key="8">
    <source>
        <dbReference type="ARBA" id="ARBA00023242"/>
    </source>
</evidence>
<dbReference type="Gene3D" id="2.30.29.150">
    <property type="match status" value="1"/>
</dbReference>
<evidence type="ECO:0000256" key="7">
    <source>
        <dbReference type="ARBA" id="ARBA00023204"/>
    </source>
</evidence>
<accession>A0A7S0SVU4</accession>
<dbReference type="GO" id="GO:0035101">
    <property type="term" value="C:FACT complex"/>
    <property type="evidence" value="ECO:0007669"/>
    <property type="project" value="TreeGrafter"/>
</dbReference>
<dbReference type="PANTHER" id="PTHR45849:SF1">
    <property type="entry name" value="FACT COMPLEX SUBUNIT SSRP1"/>
    <property type="match status" value="1"/>
</dbReference>
<evidence type="ECO:0000256" key="1">
    <source>
        <dbReference type="ARBA" id="ARBA00010060"/>
    </source>
</evidence>
<evidence type="ECO:0000259" key="11">
    <source>
        <dbReference type="SMART" id="SM01287"/>
    </source>
</evidence>
<gene>
    <name evidence="12" type="ORF">CNEB1095_LOCUS1890</name>
</gene>
<evidence type="ECO:0000313" key="12">
    <source>
        <dbReference type="EMBL" id="CAD8716518.1"/>
    </source>
</evidence>
<dbReference type="Pfam" id="PF08512">
    <property type="entry name" value="Rttp106-like_middle"/>
    <property type="match status" value="1"/>
</dbReference>